<proteinExistence type="predicted"/>
<evidence type="ECO:0000313" key="1">
    <source>
        <dbReference type="EMBL" id="TDC10509.1"/>
    </source>
</evidence>
<evidence type="ECO:0000313" key="2">
    <source>
        <dbReference type="Proteomes" id="UP000295157"/>
    </source>
</evidence>
<organism evidence="1 2">
    <name type="scientific">Nonomuraea longispora</name>
    <dbReference type="NCBI Taxonomy" id="1848320"/>
    <lineage>
        <taxon>Bacteria</taxon>
        <taxon>Bacillati</taxon>
        <taxon>Actinomycetota</taxon>
        <taxon>Actinomycetes</taxon>
        <taxon>Streptosporangiales</taxon>
        <taxon>Streptosporangiaceae</taxon>
        <taxon>Nonomuraea</taxon>
    </lineage>
</organism>
<comment type="caution">
    <text evidence="1">The sequence shown here is derived from an EMBL/GenBank/DDBJ whole genome shotgun (WGS) entry which is preliminary data.</text>
</comment>
<accession>A0A4R4NMU1</accession>
<keyword evidence="2" id="KW-1185">Reference proteome</keyword>
<dbReference type="Proteomes" id="UP000295157">
    <property type="component" value="Unassembled WGS sequence"/>
</dbReference>
<dbReference type="AlphaFoldDB" id="A0A4R4NMU1"/>
<sequence length="91" mass="9870">MVEDDGHAIEIVDAQRLIMQVLVHEPATWVLGQRPATDAAAPPRYVVRVTVPASWRKEVCEHMVTAITDVLGGTERDAGRDPEACAANPTP</sequence>
<dbReference type="RefSeq" id="WP_132329815.1">
    <property type="nucleotide sequence ID" value="NZ_SMJZ01000008.1"/>
</dbReference>
<gene>
    <name evidence="1" type="ORF">E1267_03820</name>
</gene>
<dbReference type="EMBL" id="SMJZ01000008">
    <property type="protein sequence ID" value="TDC10509.1"/>
    <property type="molecule type" value="Genomic_DNA"/>
</dbReference>
<dbReference type="OrthoDB" id="1438441at2"/>
<protein>
    <submittedName>
        <fullName evidence="1">Uncharacterized protein</fullName>
    </submittedName>
</protein>
<reference evidence="1 2" key="1">
    <citation type="submission" date="2019-02" db="EMBL/GenBank/DDBJ databases">
        <title>Draft genome sequences of novel Actinobacteria.</title>
        <authorList>
            <person name="Sahin N."/>
            <person name="Ay H."/>
            <person name="Saygin H."/>
        </authorList>
    </citation>
    <scope>NUCLEOTIDE SEQUENCE [LARGE SCALE GENOMIC DNA]</scope>
    <source>
        <strain evidence="1 2">KC201</strain>
    </source>
</reference>
<name>A0A4R4NMU1_9ACTN</name>